<dbReference type="EMBL" id="LAZR01004495">
    <property type="protein sequence ID" value="KKN08098.1"/>
    <property type="molecule type" value="Genomic_DNA"/>
</dbReference>
<comment type="caution">
    <text evidence="1">The sequence shown here is derived from an EMBL/GenBank/DDBJ whole genome shotgun (WGS) entry which is preliminary data.</text>
</comment>
<dbReference type="InterPro" id="IPR011050">
    <property type="entry name" value="Pectin_lyase_fold/virulence"/>
</dbReference>
<sequence length="114" mass="12184">MGRDGDVTGRYTGNRRFTGQCQFDQTITGIIGVPGTGKIWYVDKNKTTGVTGDGTDWLAAFLTVTEGFAALSNYDVLIIAPGNYDEAGTLNLTNLTGVKIFGYGTGMQWNEGST</sequence>
<reference evidence="1" key="1">
    <citation type="journal article" date="2015" name="Nature">
        <title>Complex archaea that bridge the gap between prokaryotes and eukaryotes.</title>
        <authorList>
            <person name="Spang A."/>
            <person name="Saw J.H."/>
            <person name="Jorgensen S.L."/>
            <person name="Zaremba-Niedzwiedzka K."/>
            <person name="Martijn J."/>
            <person name="Lind A.E."/>
            <person name="van Eijk R."/>
            <person name="Schleper C."/>
            <person name="Guy L."/>
            <person name="Ettema T.J."/>
        </authorList>
    </citation>
    <scope>NUCLEOTIDE SEQUENCE</scope>
</reference>
<gene>
    <name evidence="1" type="ORF">LCGC14_1060230</name>
</gene>
<accession>A0A0F9QS82</accession>
<proteinExistence type="predicted"/>
<dbReference type="AlphaFoldDB" id="A0A0F9QS82"/>
<protein>
    <recommendedName>
        <fullName evidence="2">DUF1565 domain-containing protein</fullName>
    </recommendedName>
</protein>
<organism evidence="1">
    <name type="scientific">marine sediment metagenome</name>
    <dbReference type="NCBI Taxonomy" id="412755"/>
    <lineage>
        <taxon>unclassified sequences</taxon>
        <taxon>metagenomes</taxon>
        <taxon>ecological metagenomes</taxon>
    </lineage>
</organism>
<dbReference type="SUPFAM" id="SSF51126">
    <property type="entry name" value="Pectin lyase-like"/>
    <property type="match status" value="1"/>
</dbReference>
<name>A0A0F9QS82_9ZZZZ</name>
<evidence type="ECO:0008006" key="2">
    <source>
        <dbReference type="Google" id="ProtNLM"/>
    </source>
</evidence>
<evidence type="ECO:0000313" key="1">
    <source>
        <dbReference type="EMBL" id="KKN08098.1"/>
    </source>
</evidence>
<feature type="non-terminal residue" evidence="1">
    <location>
        <position position="114"/>
    </location>
</feature>